<dbReference type="InterPro" id="IPR006439">
    <property type="entry name" value="HAD-SF_hydro_IA"/>
</dbReference>
<dbReference type="GO" id="GO:0046872">
    <property type="term" value="F:metal ion binding"/>
    <property type="evidence" value="ECO:0007669"/>
    <property type="project" value="UniProtKB-KW"/>
</dbReference>
<name>A0A3R9PXV9_9ENTR</name>
<sequence>MHFKGMLFDLDGTLVNSLDAVEATWGEWADRRGLDRATVQHYVHGKPALSVLRHFMPEASSETIAKEFSQLETYESSHTDGITPVPGAVAFLTHLNQISAPWAVVTSGSLKVAAARIRQASLPFPDVLITSENVQQGKPHPEPFLLGASQLGLPAYSCVAFEDSGAGLTSARQAGCVVIELLTPQSVIHDMETYLTITDYHCLSTQRKNGDDFLLTVLNAEF</sequence>
<comment type="caution">
    <text evidence="2">The sequence shown here is derived from an EMBL/GenBank/DDBJ whole genome shotgun (WGS) entry which is preliminary data.</text>
</comment>
<dbReference type="GO" id="GO:0050308">
    <property type="term" value="F:sugar-phosphatase activity"/>
    <property type="evidence" value="ECO:0007669"/>
    <property type="project" value="TreeGrafter"/>
</dbReference>
<keyword evidence="2" id="KW-0378">Hydrolase</keyword>
<gene>
    <name evidence="2" type="ORF">EJE24_22345</name>
</gene>
<protein>
    <submittedName>
        <fullName evidence="2">HAD family hydrolase</fullName>
    </submittedName>
</protein>
<dbReference type="PANTHER" id="PTHR43481:SF4">
    <property type="entry name" value="GLYCEROL-1-PHOSPHATE PHOSPHOHYDROLASE 1-RELATED"/>
    <property type="match status" value="1"/>
</dbReference>
<dbReference type="SFLD" id="SFLDS00003">
    <property type="entry name" value="Haloacid_Dehalogenase"/>
    <property type="match status" value="1"/>
</dbReference>
<accession>A0A3R9PXV9</accession>
<proteinExistence type="predicted"/>
<dbReference type="Pfam" id="PF00702">
    <property type="entry name" value="Hydrolase"/>
    <property type="match status" value="1"/>
</dbReference>
<dbReference type="Gene3D" id="3.40.50.1000">
    <property type="entry name" value="HAD superfamily/HAD-like"/>
    <property type="match status" value="1"/>
</dbReference>
<dbReference type="AlphaFoldDB" id="A0A3R9PXV9"/>
<dbReference type="InterPro" id="IPR051806">
    <property type="entry name" value="HAD-like_SPP"/>
</dbReference>
<dbReference type="PANTHER" id="PTHR43481">
    <property type="entry name" value="FRUCTOSE-1-PHOSPHATE PHOSPHATASE"/>
    <property type="match status" value="1"/>
</dbReference>
<organism evidence="2 3">
    <name type="scientific">Enterobacter huaxiensis</name>
    <dbReference type="NCBI Taxonomy" id="2494702"/>
    <lineage>
        <taxon>Bacteria</taxon>
        <taxon>Pseudomonadati</taxon>
        <taxon>Pseudomonadota</taxon>
        <taxon>Gammaproteobacteria</taxon>
        <taxon>Enterobacterales</taxon>
        <taxon>Enterobacteriaceae</taxon>
        <taxon>Enterobacter</taxon>
    </lineage>
</organism>
<evidence type="ECO:0000256" key="1">
    <source>
        <dbReference type="ARBA" id="ARBA00022723"/>
    </source>
</evidence>
<dbReference type="InterPro" id="IPR036412">
    <property type="entry name" value="HAD-like_sf"/>
</dbReference>
<dbReference type="Gene3D" id="1.10.150.240">
    <property type="entry name" value="Putative phosphatase, domain 2"/>
    <property type="match status" value="1"/>
</dbReference>
<dbReference type="SFLD" id="SFLDG01129">
    <property type="entry name" value="C1.5:_HAD__Beta-PGM__Phosphata"/>
    <property type="match status" value="1"/>
</dbReference>
<reference evidence="2 3" key="1">
    <citation type="submission" date="2018-12" db="EMBL/GenBank/DDBJ databases">
        <title>The Genome Submission of two Enterobacter spp. strains.</title>
        <authorList>
            <person name="Wu W."/>
            <person name="Wei L."/>
            <person name="Feng Y."/>
            <person name="Zong Z."/>
        </authorList>
    </citation>
    <scope>NUCLEOTIDE SEQUENCE [LARGE SCALE GENOMIC DNA]</scope>
    <source>
        <strain evidence="2 3">WCHEHu045002</strain>
    </source>
</reference>
<dbReference type="NCBIfam" id="TIGR01509">
    <property type="entry name" value="HAD-SF-IA-v3"/>
    <property type="match status" value="1"/>
</dbReference>
<dbReference type="SUPFAM" id="SSF56784">
    <property type="entry name" value="HAD-like"/>
    <property type="match status" value="1"/>
</dbReference>
<dbReference type="InterPro" id="IPR023214">
    <property type="entry name" value="HAD_sf"/>
</dbReference>
<dbReference type="GO" id="GO:0043136">
    <property type="term" value="F:sn-glycerol 3-phosphatase activity"/>
    <property type="evidence" value="ECO:0007669"/>
    <property type="project" value="TreeGrafter"/>
</dbReference>
<keyword evidence="1" id="KW-0479">Metal-binding</keyword>
<evidence type="ECO:0000313" key="3">
    <source>
        <dbReference type="Proteomes" id="UP000276389"/>
    </source>
</evidence>
<evidence type="ECO:0000313" key="2">
    <source>
        <dbReference type="EMBL" id="RSK63098.1"/>
    </source>
</evidence>
<dbReference type="EMBL" id="RWHU01000012">
    <property type="protein sequence ID" value="RSK63098.1"/>
    <property type="molecule type" value="Genomic_DNA"/>
</dbReference>
<dbReference type="Proteomes" id="UP000276389">
    <property type="component" value="Unassembled WGS sequence"/>
</dbReference>
<dbReference type="InterPro" id="IPR023198">
    <property type="entry name" value="PGP-like_dom2"/>
</dbReference>
<dbReference type="RefSeq" id="WP_125915587.1">
    <property type="nucleotide sequence ID" value="NZ_RWHU01000012.1"/>
</dbReference>